<sequence length="1838" mass="205703">MVLPHDRPVSELRRKYKSDVEQLKAKVAQHELERTRQWLRNENDRLDRDLGNTAANVVRKQLKVWSSKEESSPQRARARAHAQHKIKKALAKHRDQFEALLAEADPLSRGVLPANVVKRIICEDLGLAINLSHVARFASKYIDTIDGHVDYEAMLKDITPIAVQGRELSLAEDMRKVGRVEARHILRKVAQHKTFITHDEFRAALDDLLDASASRREAMRLFKAMDLNETGKVDTMGLLEACFAENGVVWADFLAQLSRCAETLEDLIVRTAERGNDLRKHLVRFDTTDCGFLSREQLVLAFKAFPSTLKEREALAQKLDTNGHGSIEIDAAIRAIIHPSSVAQENEDNQLFATLHEDDLRKLLLGVDSWKLRRLFFSHDQDGNGFISTSQFCNLLENLRVPATRKQITMLTERLAAQLGAPGSISYADLMRLLVVIPEYSHKEAIAPPTSLKGTLTPVQLAQHASELNVTARALVRRCARIEDDQTKASGRKHRNRSTRQKTKAFPRACIPLDRFYNVLDGALDLTNHFACSSRELSGLVQSCVIEEKNIAYVEYAPALEMLLQGSEDDDKLRQEMLSSCQNNGFVHRKAVTQVFKLLDKDDCGILSIDDFRRAMQTLGVVSTSAQTSAREKNFMQRLITMFRAPAKKRRRQRRGDFVDYLELIHWLYSRVDRRMGSYSKVSKCGLLNADDTATRSKEEPRDAFVYPTDHINEEFRLLKEELAGLDNGFFDELEDLKHSYTLSMKRNRDLETHLWEQCAETGFAPPVDETLAARIPEASTKRLERVASSGLARRLRAQAAQNQATSMHGGLDDSRLYETSTLGDRLRAALREPRVLSGLARALENLKGSEDEEKETANLFVISASSFRRALETLLADFLSESDLDDLVKKFDRDGDGQVRYLEFLDSVRPIAGLRRDKGLDVHLSTTLSPSHSSAKRMLAEGSKEWGANHRRGANAIMRDAQQSASNMIDFRLAFDNLDRNRDGKVDRRELRQLLLSCGIEKDLTLSEQRSLLEGLERRSKDSRGLRYTDFLELVDALDEDIQSSPRRRAILEDRLRKDLADLDLEEAFGHDTVSRREFHRLVDKRATVPLSEAEKNDVMELIDQNADGLVCQQELNEFAHGTPSSPLRDAQKMNAEVELAVERVQRLLLKLADLGDGKRDLHVAFQAFDKTRAGFVTSRAFASSLRRVGFHLSSTAEAALMKRLDPNASGTIDFPTFQHFALHTPHKAPASMNKSALSKGARKHEELSAQTLETVRRKLAHLRVGPSLSQRLKRFATTHQNAFTAKELAVLLRSVNVELSTRQVHQFVNRLDANGSGMVSFAELDAFTSGKPGTMSAQSGRDALLRMAMRKVRGASRNLYQAFRTLAQNGSAYVDQASFEAVLLDSGCKLHDQELQVLYEHSPQNDIGEVQYADFLMAFLDTAVISRQFHAKNPRASSLLETMQRYVGRQVESDETGDRSRMSRPEALRVLRQVGVLAPAWQLEAAVDLALCDRLGDDVNLVVLCGLLTQDQTASNPPMQLAKGENAENASSSGTVAALVIKLRGAVRKSSREGIDAESEEAKRASFAHLDLQTAIRGHLSLDISDADAEVLLRLLDLHNGDKGTDWHWDDFRQTILANNTVGLALEVDADTDPQALHDAKVVARTLRAHLQELAGPSENMRRAFRALDRGRKGRVRMQDLIDVCSDLGHIGVQENPWSAQALMLDICGGRAHTFEKAAAPGQGLDFGTLQRWVFPVPETLKPNLESVKRALRDTARKGGGTLDASRVLRALDRSGTGRVSQSALRKALGKLCPHMRPNDLAKVANEIFGLISEDGEDIGRAELQRVLTASLGRKS</sequence>
<proteinExistence type="predicted"/>
<dbReference type="SMART" id="SM00054">
    <property type="entry name" value="EFh"/>
    <property type="match status" value="11"/>
</dbReference>
<feature type="domain" description="EF-hand" evidence="3">
    <location>
        <begin position="587"/>
        <end position="622"/>
    </location>
</feature>
<dbReference type="InterPro" id="IPR018247">
    <property type="entry name" value="EF_Hand_1_Ca_BS"/>
</dbReference>
<dbReference type="InterPro" id="IPR002048">
    <property type="entry name" value="EF_hand_dom"/>
</dbReference>
<feature type="domain" description="EF-hand" evidence="3">
    <location>
        <begin position="1301"/>
        <end position="1336"/>
    </location>
</feature>
<feature type="domain" description="EF-hand" evidence="3">
    <location>
        <begin position="1658"/>
        <end position="1693"/>
    </location>
</feature>
<dbReference type="Gene3D" id="1.10.238.10">
    <property type="entry name" value="EF-hand"/>
    <property type="match status" value="8"/>
</dbReference>
<dbReference type="OrthoDB" id="9986859at2759"/>
<evidence type="ECO:0000313" key="4">
    <source>
        <dbReference type="EMBL" id="GBG32419.1"/>
    </source>
</evidence>
<dbReference type="PROSITE" id="PS00018">
    <property type="entry name" value="EF_HAND_1"/>
    <property type="match status" value="3"/>
</dbReference>
<reference evidence="4 5" key="1">
    <citation type="submission" date="2017-12" db="EMBL/GenBank/DDBJ databases">
        <title>Sequencing, de novo assembly and annotation of complete genome of a new Thraustochytrid species, strain FCC1311.</title>
        <authorList>
            <person name="Sedici K."/>
            <person name="Godart F."/>
            <person name="Aiese Cigliano R."/>
            <person name="Sanseverino W."/>
            <person name="Barakat M."/>
            <person name="Ortet P."/>
            <person name="Marechal E."/>
            <person name="Cagnac O."/>
            <person name="Amato A."/>
        </authorList>
    </citation>
    <scope>NUCLEOTIDE SEQUENCE [LARGE SCALE GENOMIC DNA]</scope>
</reference>
<keyword evidence="1" id="KW-0106">Calcium</keyword>
<protein>
    <submittedName>
        <fullName evidence="4">Calmodulin</fullName>
    </submittedName>
</protein>
<dbReference type="InParanoid" id="A0A2R5GQ42"/>
<dbReference type="PANTHER" id="PTHR20875">
    <property type="entry name" value="EF-HAND CALCIUM-BINDING DOMAIN-CONTAINING PROTEIN 6-RELATED"/>
    <property type="match status" value="1"/>
</dbReference>
<feature type="domain" description="EF-hand" evidence="3">
    <location>
        <begin position="1092"/>
        <end position="1127"/>
    </location>
</feature>
<feature type="coiled-coil region" evidence="2">
    <location>
        <begin position="13"/>
        <end position="49"/>
    </location>
</feature>
<feature type="domain" description="EF-hand" evidence="3">
    <location>
        <begin position="371"/>
        <end position="402"/>
    </location>
</feature>
<feature type="domain" description="EF-hand" evidence="3">
    <location>
        <begin position="967"/>
        <end position="1002"/>
    </location>
</feature>
<evidence type="ECO:0000256" key="1">
    <source>
        <dbReference type="ARBA" id="ARBA00022837"/>
    </source>
</evidence>
<feature type="domain" description="EF-hand" evidence="3">
    <location>
        <begin position="880"/>
        <end position="915"/>
    </location>
</feature>
<organism evidence="4 5">
    <name type="scientific">Hondaea fermentalgiana</name>
    <dbReference type="NCBI Taxonomy" id="2315210"/>
    <lineage>
        <taxon>Eukaryota</taxon>
        <taxon>Sar</taxon>
        <taxon>Stramenopiles</taxon>
        <taxon>Bigyra</taxon>
        <taxon>Labyrinthulomycetes</taxon>
        <taxon>Thraustochytrida</taxon>
        <taxon>Thraustochytriidae</taxon>
        <taxon>Hondaea</taxon>
    </lineage>
</organism>
<keyword evidence="5" id="KW-1185">Reference proteome</keyword>
<dbReference type="InterPro" id="IPR052603">
    <property type="entry name" value="EFCB6"/>
</dbReference>
<dbReference type="Proteomes" id="UP000241890">
    <property type="component" value="Unassembled WGS sequence"/>
</dbReference>
<comment type="caution">
    <text evidence="4">The sequence shown here is derived from an EMBL/GenBank/DDBJ whole genome shotgun (WGS) entry which is preliminary data.</text>
</comment>
<feature type="domain" description="EF-hand" evidence="3">
    <location>
        <begin position="1158"/>
        <end position="1193"/>
    </location>
</feature>
<accession>A0A2R5GQ42</accession>
<evidence type="ECO:0000313" key="5">
    <source>
        <dbReference type="Proteomes" id="UP000241890"/>
    </source>
</evidence>
<dbReference type="PANTHER" id="PTHR20875:SF0">
    <property type="entry name" value="GH12158P"/>
    <property type="match status" value="1"/>
</dbReference>
<gene>
    <name evidence="4" type="ORF">FCC1311_086442</name>
</gene>
<evidence type="ECO:0000259" key="3">
    <source>
        <dbReference type="PROSITE" id="PS50222"/>
    </source>
</evidence>
<name>A0A2R5GQ42_9STRA</name>
<dbReference type="Pfam" id="PF13833">
    <property type="entry name" value="EF-hand_8"/>
    <property type="match status" value="1"/>
</dbReference>
<dbReference type="InterPro" id="IPR011992">
    <property type="entry name" value="EF-hand-dom_pair"/>
</dbReference>
<dbReference type="PROSITE" id="PS50222">
    <property type="entry name" value="EF_HAND_2"/>
    <property type="match status" value="8"/>
</dbReference>
<keyword evidence="2" id="KW-0175">Coiled coil</keyword>
<dbReference type="SUPFAM" id="SSF47473">
    <property type="entry name" value="EF-hand"/>
    <property type="match status" value="5"/>
</dbReference>
<dbReference type="EMBL" id="BEYU01000122">
    <property type="protein sequence ID" value="GBG32419.1"/>
    <property type="molecule type" value="Genomic_DNA"/>
</dbReference>
<evidence type="ECO:0000256" key="2">
    <source>
        <dbReference type="SAM" id="Coils"/>
    </source>
</evidence>
<dbReference type="GO" id="GO:0005509">
    <property type="term" value="F:calcium ion binding"/>
    <property type="evidence" value="ECO:0007669"/>
    <property type="project" value="InterPro"/>
</dbReference>
<dbReference type="Pfam" id="PF13202">
    <property type="entry name" value="EF-hand_5"/>
    <property type="match status" value="1"/>
</dbReference>